<comment type="caution">
    <text evidence="1">The sequence shown here is derived from an EMBL/GenBank/DDBJ whole genome shotgun (WGS) entry which is preliminary data.</text>
</comment>
<dbReference type="EMBL" id="LCQD01000022">
    <property type="protein sequence ID" value="KKW11263.1"/>
    <property type="molecule type" value="Genomic_DNA"/>
</dbReference>
<gene>
    <name evidence="1" type="ORF">UY48_C0022G0011</name>
</gene>
<evidence type="ECO:0000313" key="1">
    <source>
        <dbReference type="EMBL" id="KKW11263.1"/>
    </source>
</evidence>
<dbReference type="AlphaFoldDB" id="A0A0G1VXR5"/>
<evidence type="ECO:0000313" key="2">
    <source>
        <dbReference type="Proteomes" id="UP000034588"/>
    </source>
</evidence>
<dbReference type="Proteomes" id="UP000034588">
    <property type="component" value="Unassembled WGS sequence"/>
</dbReference>
<proteinExistence type="predicted"/>
<name>A0A0G1VXR5_9BACT</name>
<organism evidence="1 2">
    <name type="scientific">Candidatus Gottesmanbacteria bacterium GW2011_GWB1_49_7</name>
    <dbReference type="NCBI Taxonomy" id="1618448"/>
    <lineage>
        <taxon>Bacteria</taxon>
        <taxon>Candidatus Gottesmaniibacteriota</taxon>
    </lineage>
</organism>
<accession>A0A0G1VXR5</accession>
<sequence>MTQKLLTTNIVIPLLGQAGTLGGPQSGNVPILRIPGTSYGGGITITRWDYTTNVVLAVGSAPAVRLVSQTVANLPIATLCSNGSAATTAGTAITGTITTAWVPGTVGFLGLEYSQATYGGTSPAYMVLSVQYHNGRGSA</sequence>
<protein>
    <submittedName>
        <fullName evidence="1">Uncharacterized protein</fullName>
    </submittedName>
</protein>
<reference evidence="1 2" key="1">
    <citation type="journal article" date="2015" name="Nature">
        <title>rRNA introns, odd ribosomes, and small enigmatic genomes across a large radiation of phyla.</title>
        <authorList>
            <person name="Brown C.T."/>
            <person name="Hug L.A."/>
            <person name="Thomas B.C."/>
            <person name="Sharon I."/>
            <person name="Castelle C.J."/>
            <person name="Singh A."/>
            <person name="Wilkins M.J."/>
            <person name="Williams K.H."/>
            <person name="Banfield J.F."/>
        </authorList>
    </citation>
    <scope>NUCLEOTIDE SEQUENCE [LARGE SCALE GENOMIC DNA]</scope>
</reference>